<evidence type="ECO:0000256" key="6">
    <source>
        <dbReference type="ARBA" id="ARBA00023014"/>
    </source>
</evidence>
<dbReference type="PANTHER" id="PTHR43545:SF4">
    <property type="entry name" value="IRON-SULFUR PROTEIN"/>
    <property type="match status" value="1"/>
</dbReference>
<keyword evidence="8" id="KW-1133">Transmembrane helix</keyword>
<dbReference type="InterPro" id="IPR017896">
    <property type="entry name" value="4Fe4S_Fe-S-bd"/>
</dbReference>
<evidence type="ECO:0000256" key="5">
    <source>
        <dbReference type="ARBA" id="ARBA00023004"/>
    </source>
</evidence>
<reference evidence="10" key="1">
    <citation type="submission" date="2019-08" db="EMBL/GenBank/DDBJ databases">
        <authorList>
            <person name="Kucharzyk K."/>
            <person name="Murdoch R.W."/>
            <person name="Higgins S."/>
            <person name="Loffler F."/>
        </authorList>
    </citation>
    <scope>NUCLEOTIDE SEQUENCE</scope>
</reference>
<dbReference type="CDD" id="cd10561">
    <property type="entry name" value="HybA_like"/>
    <property type="match status" value="1"/>
</dbReference>
<feature type="region of interest" description="Disordered" evidence="7">
    <location>
        <begin position="258"/>
        <end position="286"/>
    </location>
</feature>
<feature type="domain" description="4Fe-4S ferredoxin-type" evidence="9">
    <location>
        <begin position="8"/>
        <end position="38"/>
    </location>
</feature>
<dbReference type="PROSITE" id="PS00198">
    <property type="entry name" value="4FE4S_FER_1"/>
    <property type="match status" value="1"/>
</dbReference>
<keyword evidence="4" id="KW-0677">Repeat</keyword>
<dbReference type="GO" id="GO:0030313">
    <property type="term" value="C:cell envelope"/>
    <property type="evidence" value="ECO:0007669"/>
    <property type="project" value="UniProtKB-SubCell"/>
</dbReference>
<proteinExistence type="predicted"/>
<keyword evidence="5" id="KW-0408">Iron</keyword>
<dbReference type="GO" id="GO:0051539">
    <property type="term" value="F:4 iron, 4 sulfur cluster binding"/>
    <property type="evidence" value="ECO:0007669"/>
    <property type="project" value="UniProtKB-KW"/>
</dbReference>
<protein>
    <submittedName>
        <fullName evidence="10">Formate dehydrogenase, nitrate-inducible, iron-sulfur subunit</fullName>
    </submittedName>
</protein>
<keyword evidence="8" id="KW-0812">Transmembrane</keyword>
<feature type="compositionally biased region" description="Basic and acidic residues" evidence="7">
    <location>
        <begin position="262"/>
        <end position="277"/>
    </location>
</feature>
<evidence type="ECO:0000259" key="9">
    <source>
        <dbReference type="PROSITE" id="PS51379"/>
    </source>
</evidence>
<accession>A0A644URA4</accession>
<organism evidence="10">
    <name type="scientific">bioreactor metagenome</name>
    <dbReference type="NCBI Taxonomy" id="1076179"/>
    <lineage>
        <taxon>unclassified sequences</taxon>
        <taxon>metagenomes</taxon>
        <taxon>ecological metagenomes</taxon>
    </lineage>
</organism>
<keyword evidence="8" id="KW-0472">Membrane</keyword>
<evidence type="ECO:0000256" key="7">
    <source>
        <dbReference type="SAM" id="MobiDB-lite"/>
    </source>
</evidence>
<gene>
    <name evidence="10" type="primary">fdnH_3</name>
    <name evidence="10" type="ORF">SDC9_27486</name>
</gene>
<dbReference type="GO" id="GO:0046872">
    <property type="term" value="F:metal ion binding"/>
    <property type="evidence" value="ECO:0007669"/>
    <property type="project" value="UniProtKB-KW"/>
</dbReference>
<keyword evidence="3" id="KW-0479">Metal-binding</keyword>
<evidence type="ECO:0000256" key="2">
    <source>
        <dbReference type="ARBA" id="ARBA00022485"/>
    </source>
</evidence>
<dbReference type="PANTHER" id="PTHR43545">
    <property type="entry name" value="FORMATE DEHYDROGENASE, NITRATE-INDUCIBLE, IRON-SULFUR SUBUNIT"/>
    <property type="match status" value="1"/>
</dbReference>
<evidence type="ECO:0000313" key="10">
    <source>
        <dbReference type="EMBL" id="MPL81558.1"/>
    </source>
</evidence>
<feature type="transmembrane region" description="Helical" evidence="8">
    <location>
        <begin position="232"/>
        <end position="251"/>
    </location>
</feature>
<keyword evidence="2" id="KW-0004">4Fe-4S</keyword>
<dbReference type="PROSITE" id="PS51379">
    <property type="entry name" value="4FE4S_FER_2"/>
    <property type="match status" value="2"/>
</dbReference>
<dbReference type="EMBL" id="VSSQ01000151">
    <property type="protein sequence ID" value="MPL81558.1"/>
    <property type="molecule type" value="Genomic_DNA"/>
</dbReference>
<dbReference type="SUPFAM" id="SSF54862">
    <property type="entry name" value="4Fe-4S ferredoxins"/>
    <property type="match status" value="1"/>
</dbReference>
<dbReference type="InterPro" id="IPR017900">
    <property type="entry name" value="4Fe4S_Fe_S_CS"/>
</dbReference>
<keyword evidence="6" id="KW-0411">Iron-sulfur</keyword>
<comment type="caution">
    <text evidence="10">The sequence shown here is derived from an EMBL/GenBank/DDBJ whole genome shotgun (WGS) entry which is preliminary data.</text>
</comment>
<dbReference type="InterPro" id="IPR014603">
    <property type="entry name" value="Formate_DH_Fe-S_su"/>
</dbReference>
<name>A0A644URA4_9ZZZZ</name>
<dbReference type="GO" id="GO:0015944">
    <property type="term" value="P:formate oxidation"/>
    <property type="evidence" value="ECO:0007669"/>
    <property type="project" value="InterPro"/>
</dbReference>
<evidence type="ECO:0000256" key="1">
    <source>
        <dbReference type="ARBA" id="ARBA00004196"/>
    </source>
</evidence>
<evidence type="ECO:0000256" key="4">
    <source>
        <dbReference type="ARBA" id="ARBA00022737"/>
    </source>
</evidence>
<dbReference type="PIRSF" id="PIRSF036298">
    <property type="entry name" value="FDH_4Fe4S"/>
    <property type="match status" value="1"/>
</dbReference>
<evidence type="ECO:0000256" key="3">
    <source>
        <dbReference type="ARBA" id="ARBA00022723"/>
    </source>
</evidence>
<dbReference type="Pfam" id="PF13247">
    <property type="entry name" value="Fer4_11"/>
    <property type="match status" value="1"/>
</dbReference>
<comment type="subcellular location">
    <subcellularLocation>
        <location evidence="1">Cell envelope</location>
    </subcellularLocation>
</comment>
<evidence type="ECO:0000256" key="8">
    <source>
        <dbReference type="SAM" id="Phobius"/>
    </source>
</evidence>
<dbReference type="AlphaFoldDB" id="A0A644URA4"/>
<dbReference type="Gene3D" id="3.30.70.20">
    <property type="match status" value="2"/>
</dbReference>
<dbReference type="GO" id="GO:0045333">
    <property type="term" value="P:cellular respiration"/>
    <property type="evidence" value="ECO:0007669"/>
    <property type="project" value="InterPro"/>
</dbReference>
<sequence length="286" mass="32123">MKVILIAKAVLVDITKCIGCGSCSVACKLWNDLEFDDSRPTVGVEAQLNDVNWTAVQRHDVQSKDSPQALWRFVKQQCLHCLEPACASACFSKALQRNDSGAVVYYPDLCVGCRYCMIACPFNIPKYEWKKTFPLVTKCQMCSTKTASGEAPACVSVCPTMALKYGERSALLKEARQLVNTNHLYIKEIYGEYEVGGTSWLYISDVPFEQLGFKTDVGTKPLPSYTHNFLKYTPFLAIGWGMFLTGLSFYTKRRNKITSQKQADDDNKETTSRKSESTEETNNENL</sequence>
<feature type="domain" description="4Fe-4S ferredoxin-type" evidence="9">
    <location>
        <begin position="101"/>
        <end position="130"/>
    </location>
</feature>
<dbReference type="InterPro" id="IPR051555">
    <property type="entry name" value="FDH_Electron_Transfer_Unit"/>
</dbReference>